<dbReference type="PROSITE" id="PS50825">
    <property type="entry name" value="HYR"/>
    <property type="match status" value="1"/>
</dbReference>
<keyword evidence="1 4" id="KW-0732">Signal</keyword>
<dbReference type="InterPro" id="IPR005135">
    <property type="entry name" value="Endo/exonuclease/phosphatase"/>
</dbReference>
<dbReference type="Gene3D" id="2.60.40.2030">
    <property type="match status" value="1"/>
</dbReference>
<feature type="chain" id="PRO_5046112724" evidence="4">
    <location>
        <begin position="24"/>
        <end position="1635"/>
    </location>
</feature>
<dbReference type="EMBL" id="JAKLTR010000004">
    <property type="protein sequence ID" value="MCG2614203.1"/>
    <property type="molecule type" value="Genomic_DNA"/>
</dbReference>
<dbReference type="SUPFAM" id="SSF56219">
    <property type="entry name" value="DNase I-like"/>
    <property type="match status" value="1"/>
</dbReference>
<dbReference type="NCBIfam" id="NF038128">
    <property type="entry name" value="choice_anch_J"/>
    <property type="match status" value="1"/>
</dbReference>
<accession>A0ABS9KPG1</accession>
<organism evidence="7 8">
    <name type="scientific">Terrimonas ginsenosidimutans</name>
    <dbReference type="NCBI Taxonomy" id="2908004"/>
    <lineage>
        <taxon>Bacteria</taxon>
        <taxon>Pseudomonadati</taxon>
        <taxon>Bacteroidota</taxon>
        <taxon>Chitinophagia</taxon>
        <taxon>Chitinophagales</taxon>
        <taxon>Chitinophagaceae</taxon>
        <taxon>Terrimonas</taxon>
    </lineage>
</organism>
<dbReference type="InterPro" id="IPR026444">
    <property type="entry name" value="Secre_tail"/>
</dbReference>
<dbReference type="InterPro" id="IPR038081">
    <property type="entry name" value="CalX-like_sf"/>
</dbReference>
<dbReference type="Pfam" id="PF00932">
    <property type="entry name" value="LTD"/>
    <property type="match status" value="1"/>
</dbReference>
<dbReference type="Gene3D" id="2.60.40.1220">
    <property type="match status" value="1"/>
</dbReference>
<dbReference type="Gene3D" id="3.60.10.10">
    <property type="entry name" value="Endonuclease/exonuclease/phosphatase"/>
    <property type="match status" value="1"/>
</dbReference>
<dbReference type="NCBIfam" id="TIGR04183">
    <property type="entry name" value="Por_Secre_tail"/>
    <property type="match status" value="1"/>
</dbReference>
<dbReference type="InterPro" id="IPR003644">
    <property type="entry name" value="Calx_beta"/>
</dbReference>
<dbReference type="Pfam" id="PF13205">
    <property type="entry name" value="Big_5"/>
    <property type="match status" value="1"/>
</dbReference>
<dbReference type="InterPro" id="IPR036116">
    <property type="entry name" value="FN3_sf"/>
</dbReference>
<evidence type="ECO:0000256" key="1">
    <source>
        <dbReference type="ARBA" id="ARBA00022729"/>
    </source>
</evidence>
<dbReference type="Gene3D" id="2.60.40.10">
    <property type="entry name" value="Immunoglobulins"/>
    <property type="match status" value="1"/>
</dbReference>
<evidence type="ECO:0000256" key="2">
    <source>
        <dbReference type="ARBA" id="ARBA00022737"/>
    </source>
</evidence>
<dbReference type="InterPro" id="IPR014755">
    <property type="entry name" value="Cu-Rt/internalin_Ig-like"/>
</dbReference>
<dbReference type="Pfam" id="PF03160">
    <property type="entry name" value="Calx-beta"/>
    <property type="match status" value="1"/>
</dbReference>
<dbReference type="Proteomes" id="UP001165367">
    <property type="component" value="Unassembled WGS sequence"/>
</dbReference>
<feature type="domain" description="LTD" evidence="6">
    <location>
        <begin position="21"/>
        <end position="130"/>
    </location>
</feature>
<comment type="caution">
    <text evidence="7">The sequence shown here is derived from an EMBL/GenBank/DDBJ whole genome shotgun (WGS) entry which is preliminary data.</text>
</comment>
<reference evidence="7" key="1">
    <citation type="submission" date="2022-01" db="EMBL/GenBank/DDBJ databases">
        <authorList>
            <person name="Jo J.-H."/>
            <person name="Im W.-T."/>
        </authorList>
    </citation>
    <scope>NUCLEOTIDE SEQUENCE</scope>
    <source>
        <strain evidence="7">NA20</strain>
    </source>
</reference>
<dbReference type="InterPro" id="IPR003410">
    <property type="entry name" value="HYR_dom"/>
</dbReference>
<feature type="signal peptide" evidence="4">
    <location>
        <begin position="1"/>
        <end position="23"/>
    </location>
</feature>
<dbReference type="SUPFAM" id="SSF49265">
    <property type="entry name" value="Fibronectin type III"/>
    <property type="match status" value="1"/>
</dbReference>
<evidence type="ECO:0000259" key="5">
    <source>
        <dbReference type="PROSITE" id="PS50825"/>
    </source>
</evidence>
<dbReference type="InterPro" id="IPR013783">
    <property type="entry name" value="Ig-like_fold"/>
</dbReference>
<dbReference type="InterPro" id="IPR001322">
    <property type="entry name" value="Lamin_tail_dom"/>
</dbReference>
<evidence type="ECO:0000259" key="6">
    <source>
        <dbReference type="PROSITE" id="PS51841"/>
    </source>
</evidence>
<evidence type="ECO:0000256" key="4">
    <source>
        <dbReference type="SAM" id="SignalP"/>
    </source>
</evidence>
<keyword evidence="8" id="KW-1185">Reference proteome</keyword>
<dbReference type="PROSITE" id="PS51841">
    <property type="entry name" value="LTD"/>
    <property type="match status" value="1"/>
</dbReference>
<protein>
    <submittedName>
        <fullName evidence="7">Ig-like domain-containing protein</fullName>
    </submittedName>
</protein>
<gene>
    <name evidence="7" type="ORF">LZZ85_07915</name>
</gene>
<dbReference type="InterPro" id="IPR036691">
    <property type="entry name" value="Endo/exonu/phosph_ase_sf"/>
</dbReference>
<evidence type="ECO:0000313" key="8">
    <source>
        <dbReference type="Proteomes" id="UP001165367"/>
    </source>
</evidence>
<dbReference type="InterPro" id="IPR032812">
    <property type="entry name" value="SbsA_Ig"/>
</dbReference>
<sequence length="1635" mass="170451">MRKIYLRLLGSCLAMLMAFQGHSQVVISQVYGGGGNGGSVYQNDFIELFNPTNATISLAGWSVQYASAAGTAWAVTPLSGSIAPGRYYLVQQASGAGGTTGLPTPDATGSIAMSATAGKVAVVSSTTPISGACPAGLIDLVGYGTANCFEGSGATPAPSNTNAVQRISNGCTDNNNNATDFVTGVPNPRNTSSPANSCVGCTAPTNQPTALSFTPAVTSVSGSFTAAAAGTIAADNYLIVFSTSSTLSQQPISGNAYNTGDNIGNGTVAAFPDATSFTINGLTASTTYYVFIFALSSTGNCYNTNSPLTGSFTTEANPAPTASVSAGINAAEPSTNGSFVVTLSSPAPAGGVSIGYTLAGNAVSGTDYTDPQNGTLLIAQGETTGTIQINVVDDAIPEPSKTISVTLNTASNGYIIGTPTASITLTDNDIAAAIPLTTSYSQDFNSLATTGTAITWADNTTIPGWYASRVVYNTGNGSSNAGALYSFGTTGSTDRAIGSIGSGSTGTVLYGARFVNNTGGAITSLKIAYKGEQWRNGGVAAVQTVNFAYQTGTAISSLTEGSWTGVTDLNFNSPVTGTTAAALDGNLPANSGVVIYTIHGLNIPAGNELFVRWEDIDHSGADHGLAVDSFSIEANPQDLVAPVITGRFPAVSATEVSTNTALSVVFDEPVQKATGNIVIRKVSDNSVFQTISITDNTVIVSGNALSISLSALSPNTAYSVEINSGAVKDLAGNDFAGVAPADWTFTTGITFFTANFNSCTTALTDGFTQYSSTGDITWACTAFGRDPNAPAGTAAFPNAVQINGFAGGTNVPNTDWLISPAFNLQNTTYPLLSFWSRTAFNGPPLELRVSTNYTGGDPALATWTTINGKFPSQTSNVWALSSNINLSSFKAANVRFAFVYTSSEDDGARWTVDDVSIADSPVPPPPSLTISTTDLRFNYVANGATADKNFSFVGNDLTSGVSLSVAGNFLLSKDGNSFSPSLVYTQEEANNIEKTVHVRFAPNQQGQNFTGSISFSMQDTTAAVTLAGTSIDPLTTLEVVNWNIEWFGSPLEAPANDDLQQQNVKTILENIGADVYALTEIVNEERLAGLVSQMPGYTYVISNYGSHTNTSVNPPSSLGTAQKLAFIYKTDVLSNVTTTPLLTQGINASSDISNPAYNYWASGRFPFMMSADVTLNCVTKNVKFILVHAKANTSPTATSYDRRKRGADSLYYLLNQQFPNDNVIILGDFNDDLDQSITAGFTTTSWNTFVADQANFSPLTLPLSLAGKKSTVSYNDIIDHVIVSNEMAGYYMDSTASILNDVTGLVSNYGSTTSDHYPVFTRYRFTNTTAPVITTCPHPAPFCAKADGNYTIPAIEAADDCGAVIVSYTITGATERSGTGSNASGSFNEGVSSINWTVKDAQGNTSTCQSTVTVNEAPEVIIPDAFALPSGTDANTVYKGYAPASTITLTAATTGTGYSYNWSNGATASSITVSPAANTTYTVTVTDANGCQATAAKPITFKDVRGGKKLDKVIICHKPGNINSTLEVDQNAVSAHLAHGDKLGGCGPVQQYPPLNVAASPNPTVSTFLITIKGGNPMETVNMKVYNVLGRLVEQKQNLQTGQSFRIGQDYKLGLYLVEFSQGRDKEILLLLKLR</sequence>
<evidence type="ECO:0000256" key="3">
    <source>
        <dbReference type="ARBA" id="ARBA00022837"/>
    </source>
</evidence>
<dbReference type="SUPFAM" id="SSF141072">
    <property type="entry name" value="CalX-like"/>
    <property type="match status" value="1"/>
</dbReference>
<feature type="domain" description="HYR" evidence="5">
    <location>
        <begin position="1326"/>
        <end position="1416"/>
    </location>
</feature>
<name>A0ABS9KPG1_9BACT</name>
<keyword evidence="3" id="KW-0106">Calcium</keyword>
<dbReference type="Pfam" id="PF03372">
    <property type="entry name" value="Exo_endo_phos"/>
    <property type="match status" value="1"/>
</dbReference>
<evidence type="ECO:0000313" key="7">
    <source>
        <dbReference type="EMBL" id="MCG2614203.1"/>
    </source>
</evidence>
<dbReference type="RefSeq" id="WP_237870402.1">
    <property type="nucleotide sequence ID" value="NZ_JAKLTR010000004.1"/>
</dbReference>
<dbReference type="Pfam" id="PF18962">
    <property type="entry name" value="Por_Secre_tail"/>
    <property type="match status" value="1"/>
</dbReference>
<keyword evidence="2" id="KW-0677">Repeat</keyword>
<proteinExistence type="predicted"/>